<name>A0A443NXZ0_9MAGN</name>
<evidence type="ECO:0000313" key="6">
    <source>
        <dbReference type="Proteomes" id="UP000283530"/>
    </source>
</evidence>
<dbReference type="PANTHER" id="PTHR10252:SF5">
    <property type="entry name" value="DR1-ASSOCIATED COREPRESSOR"/>
    <property type="match status" value="1"/>
</dbReference>
<keyword evidence="2" id="KW-0539">Nucleus</keyword>
<dbReference type="GO" id="GO:0001046">
    <property type="term" value="F:core promoter sequence-specific DNA binding"/>
    <property type="evidence" value="ECO:0007669"/>
    <property type="project" value="TreeGrafter"/>
</dbReference>
<feature type="domain" description="Transcription factor CBF/NF-Y/archaeal histone" evidence="4">
    <location>
        <begin position="8"/>
        <end position="71"/>
    </location>
</feature>
<evidence type="ECO:0000256" key="3">
    <source>
        <dbReference type="SAM" id="MobiDB-lite"/>
    </source>
</evidence>
<proteinExistence type="predicted"/>
<gene>
    <name evidence="5" type="ORF">CKAN_01216200</name>
</gene>
<dbReference type="PANTHER" id="PTHR10252">
    <property type="entry name" value="HISTONE-LIKE TRANSCRIPTION FACTOR CCAAT-RELATED"/>
    <property type="match status" value="1"/>
</dbReference>
<organism evidence="5 6">
    <name type="scientific">Cinnamomum micranthum f. kanehirae</name>
    <dbReference type="NCBI Taxonomy" id="337451"/>
    <lineage>
        <taxon>Eukaryota</taxon>
        <taxon>Viridiplantae</taxon>
        <taxon>Streptophyta</taxon>
        <taxon>Embryophyta</taxon>
        <taxon>Tracheophyta</taxon>
        <taxon>Spermatophyta</taxon>
        <taxon>Magnoliopsida</taxon>
        <taxon>Magnoliidae</taxon>
        <taxon>Laurales</taxon>
        <taxon>Lauraceae</taxon>
        <taxon>Cinnamomum</taxon>
    </lineage>
</organism>
<dbReference type="InterPro" id="IPR009072">
    <property type="entry name" value="Histone-fold"/>
</dbReference>
<dbReference type="GO" id="GO:0046982">
    <property type="term" value="F:protein heterodimerization activity"/>
    <property type="evidence" value="ECO:0007669"/>
    <property type="project" value="InterPro"/>
</dbReference>
<dbReference type="SUPFAM" id="SSF47113">
    <property type="entry name" value="Histone-fold"/>
    <property type="match status" value="1"/>
</dbReference>
<dbReference type="InterPro" id="IPR050568">
    <property type="entry name" value="Transcr_DNA_Rep_Reg"/>
</dbReference>
<dbReference type="GO" id="GO:0016251">
    <property type="term" value="F:RNA polymerase II general transcription initiation factor activity"/>
    <property type="evidence" value="ECO:0007669"/>
    <property type="project" value="TreeGrafter"/>
</dbReference>
<dbReference type="Gene3D" id="1.10.20.10">
    <property type="entry name" value="Histone, subunit A"/>
    <property type="match status" value="1"/>
</dbReference>
<feature type="compositionally biased region" description="Basic and acidic residues" evidence="3">
    <location>
        <begin position="160"/>
        <end position="171"/>
    </location>
</feature>
<dbReference type="AlphaFoldDB" id="A0A443NXZ0"/>
<evidence type="ECO:0000313" key="5">
    <source>
        <dbReference type="EMBL" id="RWR83408.1"/>
    </source>
</evidence>
<dbReference type="FunFam" id="1.10.20.10:FF:000038">
    <property type="entry name" value="dr1-associated corepressor homolog"/>
    <property type="match status" value="1"/>
</dbReference>
<evidence type="ECO:0000256" key="1">
    <source>
        <dbReference type="ARBA" id="ARBA00004123"/>
    </source>
</evidence>
<feature type="region of interest" description="Disordered" evidence="3">
    <location>
        <begin position="137"/>
        <end position="194"/>
    </location>
</feature>
<feature type="compositionally biased region" description="Basic residues" evidence="3">
    <location>
        <begin position="146"/>
        <end position="159"/>
    </location>
</feature>
<sequence length="285" mass="31997">MRKKLDTRFPAARIKKIMQADEDVGKIAMAVPLLVSKALELFLQDLCDRTYDITLQRGAKTMSSLHLKQCVRSFNVFDFLREIVSKVPDMGGSDAAGEDRSITRRRKAVDDEDIDTDEESKRPRIVRSLDTIMLNHEAGHAGSGRGRGRVRGRGRGRPRRAVERESTFIEKCEDDPDISPERNGKQSKQNAEVERLDNSIEAKELKENIVSSSANAIIQKIDLNVVLDENGDTSAAVTSIPQPESKYEEYPGWSLSDTVKMAIDPIQLAQFNGEIDEEEDYDEEG</sequence>
<dbReference type="Proteomes" id="UP000283530">
    <property type="component" value="Unassembled WGS sequence"/>
</dbReference>
<accession>A0A443NXZ0</accession>
<dbReference type="GO" id="GO:0005634">
    <property type="term" value="C:nucleus"/>
    <property type="evidence" value="ECO:0007669"/>
    <property type="project" value="UniProtKB-SubCell"/>
</dbReference>
<dbReference type="Pfam" id="PF00808">
    <property type="entry name" value="CBFD_NFYB_HMF"/>
    <property type="match status" value="1"/>
</dbReference>
<dbReference type="EMBL" id="QPKB01000004">
    <property type="protein sequence ID" value="RWR83408.1"/>
    <property type="molecule type" value="Genomic_DNA"/>
</dbReference>
<protein>
    <submittedName>
        <fullName evidence="5">Dr1-associated corepressor-like protein</fullName>
    </submittedName>
</protein>
<reference evidence="5 6" key="1">
    <citation type="journal article" date="2019" name="Nat. Plants">
        <title>Stout camphor tree genome fills gaps in understanding of flowering plant genome evolution.</title>
        <authorList>
            <person name="Chaw S.M."/>
            <person name="Liu Y.C."/>
            <person name="Wu Y.W."/>
            <person name="Wang H.Y."/>
            <person name="Lin C.I."/>
            <person name="Wu C.S."/>
            <person name="Ke H.M."/>
            <person name="Chang L.Y."/>
            <person name="Hsu C.Y."/>
            <person name="Yang H.T."/>
            <person name="Sudianto E."/>
            <person name="Hsu M.H."/>
            <person name="Wu K.P."/>
            <person name="Wang L.N."/>
            <person name="Leebens-Mack J.H."/>
            <person name="Tsai I.J."/>
        </authorList>
    </citation>
    <scope>NUCLEOTIDE SEQUENCE [LARGE SCALE GENOMIC DNA]</scope>
    <source>
        <strain evidence="6">cv. Chaw 1501</strain>
        <tissue evidence="5">Young leaves</tissue>
    </source>
</reference>
<comment type="subcellular location">
    <subcellularLocation>
        <location evidence="1">Nucleus</location>
    </subcellularLocation>
</comment>
<dbReference type="STRING" id="337451.A0A443NXZ0"/>
<evidence type="ECO:0000259" key="4">
    <source>
        <dbReference type="Pfam" id="PF00808"/>
    </source>
</evidence>
<dbReference type="InterPro" id="IPR003958">
    <property type="entry name" value="CBFA_NFYB_domain"/>
</dbReference>
<dbReference type="CDD" id="cd22906">
    <property type="entry name" value="HFD_DRAP1"/>
    <property type="match status" value="1"/>
</dbReference>
<feature type="region of interest" description="Disordered" evidence="3">
    <location>
        <begin position="90"/>
        <end position="121"/>
    </location>
</feature>
<evidence type="ECO:0000256" key="2">
    <source>
        <dbReference type="ARBA" id="ARBA00023242"/>
    </source>
</evidence>
<keyword evidence="6" id="KW-1185">Reference proteome</keyword>
<comment type="caution">
    <text evidence="5">The sequence shown here is derived from an EMBL/GenBank/DDBJ whole genome shotgun (WGS) entry which is preliminary data.</text>
</comment>
<dbReference type="OrthoDB" id="653904at2759"/>